<proteinExistence type="predicted"/>
<dbReference type="EMBL" id="HE576752">
    <property type="protein sequence ID" value="CCC66776.1"/>
    <property type="molecule type" value="Genomic_DNA"/>
</dbReference>
<dbReference type="HOGENOM" id="CLU_051040_0_0_1"/>
<dbReference type="InterPro" id="IPR011009">
    <property type="entry name" value="Kinase-like_dom_sf"/>
</dbReference>
<dbReference type="GO" id="GO:0005524">
    <property type="term" value="F:ATP binding"/>
    <property type="evidence" value="ECO:0007669"/>
    <property type="project" value="InterPro"/>
</dbReference>
<dbReference type="SUPFAM" id="SSF56112">
    <property type="entry name" value="Protein kinase-like (PK-like)"/>
    <property type="match status" value="1"/>
</dbReference>
<dbReference type="STRING" id="1064592.G0V5N8"/>
<dbReference type="GO" id="GO:0010506">
    <property type="term" value="P:regulation of autophagy"/>
    <property type="evidence" value="ECO:0007669"/>
    <property type="project" value="InterPro"/>
</dbReference>
<dbReference type="RefSeq" id="XP_003673167.1">
    <property type="nucleotide sequence ID" value="XM_003673119.1"/>
</dbReference>
<dbReference type="PANTHER" id="PTHR24348">
    <property type="entry name" value="SERINE/THREONINE-PROTEIN KINASE UNC-51-RELATED"/>
    <property type="match status" value="1"/>
</dbReference>
<protein>
    <recommendedName>
        <fullName evidence="1">Protein kinase domain-containing protein</fullName>
    </recommendedName>
</protein>
<evidence type="ECO:0000259" key="1">
    <source>
        <dbReference type="PROSITE" id="PS50011"/>
    </source>
</evidence>
<dbReference type="FunCoup" id="G0V5N8">
    <property type="interactions" value="316"/>
</dbReference>
<dbReference type="eggNOG" id="KOG0583">
    <property type="taxonomic scope" value="Eukaryota"/>
</dbReference>
<dbReference type="OMA" id="CSMLDFY"/>
<dbReference type="InParanoid" id="G0V5N8"/>
<accession>G0V5N8</accession>
<reference evidence="2 3" key="1">
    <citation type="journal article" date="2011" name="Proc. Natl. Acad. Sci. U.S.A.">
        <title>Evolutionary erosion of yeast sex chromosomes by mating-type switching accidents.</title>
        <authorList>
            <person name="Gordon J.L."/>
            <person name="Armisen D."/>
            <person name="Proux-Wera E."/>
            <person name="Oheigeartaigh S.S."/>
            <person name="Byrne K.P."/>
            <person name="Wolfe K.H."/>
        </authorList>
    </citation>
    <scope>NUCLEOTIDE SEQUENCE [LARGE SCALE GENOMIC DNA]</scope>
    <source>
        <strain evidence="3">ATCC 76901 / BCRC 22586 / CBS 4309 / NBRC 1992 / NRRL Y-12630</strain>
    </source>
</reference>
<dbReference type="KEGG" id="ncs:NCAS_0A02180"/>
<reference key="2">
    <citation type="submission" date="2011-08" db="EMBL/GenBank/DDBJ databases">
        <title>Genome sequence of Naumovozyma castellii.</title>
        <authorList>
            <person name="Gordon J.L."/>
            <person name="Armisen D."/>
            <person name="Proux-Wera E."/>
            <person name="OhEigeartaigh S.S."/>
            <person name="Byrne K.P."/>
            <person name="Wolfe K.H."/>
        </authorList>
    </citation>
    <scope>NUCLEOTIDE SEQUENCE</scope>
    <source>
        <strain>Type strain:CBS 4309</strain>
    </source>
</reference>
<dbReference type="SMART" id="SM00220">
    <property type="entry name" value="S_TKc"/>
    <property type="match status" value="1"/>
</dbReference>
<dbReference type="OrthoDB" id="4062651at2759"/>
<feature type="domain" description="Protein kinase" evidence="1">
    <location>
        <begin position="3"/>
        <end position="335"/>
    </location>
</feature>
<dbReference type="InterPro" id="IPR000719">
    <property type="entry name" value="Prot_kinase_dom"/>
</dbReference>
<evidence type="ECO:0000313" key="2">
    <source>
        <dbReference type="EMBL" id="CCC66776.1"/>
    </source>
</evidence>
<dbReference type="GO" id="GO:0004674">
    <property type="term" value="F:protein serine/threonine kinase activity"/>
    <property type="evidence" value="ECO:0007669"/>
    <property type="project" value="InterPro"/>
</dbReference>
<dbReference type="InterPro" id="IPR008271">
    <property type="entry name" value="Ser/Thr_kinase_AS"/>
</dbReference>
<dbReference type="Gene3D" id="1.10.510.10">
    <property type="entry name" value="Transferase(Phosphotransferase) domain 1"/>
    <property type="match status" value="1"/>
</dbReference>
<dbReference type="PROSITE" id="PS50011">
    <property type="entry name" value="PROTEIN_KINASE_DOM"/>
    <property type="match status" value="1"/>
</dbReference>
<dbReference type="InterPro" id="IPR045269">
    <property type="entry name" value="Atg1-like"/>
</dbReference>
<dbReference type="GO" id="GO:0005737">
    <property type="term" value="C:cytoplasm"/>
    <property type="evidence" value="ECO:0007669"/>
    <property type="project" value="TreeGrafter"/>
</dbReference>
<dbReference type="PROSITE" id="PS00108">
    <property type="entry name" value="PROTEIN_KINASE_ST"/>
    <property type="match status" value="1"/>
</dbReference>
<gene>
    <name evidence="2" type="primary">NCAS0A02180</name>
    <name evidence="2" type="ordered locus">NCAS_0A02180</name>
</gene>
<name>G0V5N8_NAUCA</name>
<evidence type="ECO:0000313" key="3">
    <source>
        <dbReference type="Proteomes" id="UP000001640"/>
    </source>
</evidence>
<keyword evidence="3" id="KW-1185">Reference proteome</keyword>
<organism evidence="2 3">
    <name type="scientific">Naumovozyma castellii</name>
    <name type="common">Yeast</name>
    <name type="synonym">Saccharomyces castellii</name>
    <dbReference type="NCBI Taxonomy" id="27288"/>
    <lineage>
        <taxon>Eukaryota</taxon>
        <taxon>Fungi</taxon>
        <taxon>Dikarya</taxon>
        <taxon>Ascomycota</taxon>
        <taxon>Saccharomycotina</taxon>
        <taxon>Saccharomycetes</taxon>
        <taxon>Saccharomycetales</taxon>
        <taxon>Saccharomycetaceae</taxon>
        <taxon>Naumovozyma</taxon>
    </lineage>
</organism>
<dbReference type="AlphaFoldDB" id="G0V5N8"/>
<sequence>MTYSKLTPIQTGTFSTVYKAWSSQRNEYVALKIMPKSKYSSGGMANEFEIMKILGRSHPNICSMLDFYQDTNYYVLVLEYCEYGDLYDFLSVAKRQGDQIHPSTIQLDFAKVLRQISSAIMYSHSLGIAHRDIKPENILLTKEGDIKLADWGHAIRDSFSKESHIGTDNYRAPETFDCTIEYDTFKIDYWSLGVTSLYLIFGQAPFKNLTLSSDLADCHMREEKNYLMGSNYSTFARDPNEFIYKYYLAPIINLKKDMLYQYRDAKVPLYVWRDLADIYNLFYISRILVDSLIVCEPEERSLKTFLFELNRENGLRKLNGKIIINERTTAHHPMMHHEKGSQVQLVNRTLIPEKIT</sequence>
<dbReference type="Pfam" id="PF00069">
    <property type="entry name" value="Pkinase"/>
    <property type="match status" value="1"/>
</dbReference>
<dbReference type="GeneID" id="96900265"/>
<dbReference type="Proteomes" id="UP000001640">
    <property type="component" value="Chromosome 1"/>
</dbReference>